<reference evidence="2 3" key="1">
    <citation type="submission" date="2016-04" db="EMBL/GenBank/DDBJ databases">
        <title>Draft genome sequence of freshwater magnetotactic bacteria Magnetospirillum marisnigri SP-1 and Magnetospirillum moscoviense BB-1.</title>
        <authorList>
            <person name="Koziaeva V."/>
            <person name="Dziuba M.V."/>
            <person name="Ivanov T.M."/>
            <person name="Kuznetsov B."/>
            <person name="Grouzdev D.S."/>
        </authorList>
    </citation>
    <scope>NUCLEOTIDE SEQUENCE [LARGE SCALE GENOMIC DNA]</scope>
    <source>
        <strain evidence="2 3">BB-1</strain>
    </source>
</reference>
<organism evidence="2 3">
    <name type="scientific">Magnetospirillum moscoviense</name>
    <dbReference type="NCBI Taxonomy" id="1437059"/>
    <lineage>
        <taxon>Bacteria</taxon>
        <taxon>Pseudomonadati</taxon>
        <taxon>Pseudomonadota</taxon>
        <taxon>Alphaproteobacteria</taxon>
        <taxon>Rhodospirillales</taxon>
        <taxon>Rhodospirillaceae</taxon>
        <taxon>Magnetospirillum</taxon>
    </lineage>
</organism>
<dbReference type="PANTHER" id="PTHR42964:SF1">
    <property type="entry name" value="POLYKETIDE BIOSYNTHESIS ENOYL-COA HYDRATASE PKSH-RELATED"/>
    <property type="match status" value="1"/>
</dbReference>
<dbReference type="STRING" id="1437059.A6A05_10870"/>
<dbReference type="InterPro" id="IPR001753">
    <property type="entry name" value="Enoyl-CoA_hydra/iso"/>
</dbReference>
<gene>
    <name evidence="2" type="ORF">A6A05_10870</name>
</gene>
<dbReference type="InterPro" id="IPR029045">
    <property type="entry name" value="ClpP/crotonase-like_dom_sf"/>
</dbReference>
<evidence type="ECO:0000313" key="3">
    <source>
        <dbReference type="Proteomes" id="UP000078543"/>
    </source>
</evidence>
<dbReference type="OrthoDB" id="9795613at2"/>
<dbReference type="Proteomes" id="UP000078543">
    <property type="component" value="Unassembled WGS sequence"/>
</dbReference>
<protein>
    <submittedName>
        <fullName evidence="2">Enoyl-CoA hydratase</fullName>
    </submittedName>
</protein>
<dbReference type="Pfam" id="PF00378">
    <property type="entry name" value="ECH_1"/>
    <property type="match status" value="1"/>
</dbReference>
<dbReference type="InterPro" id="IPR014748">
    <property type="entry name" value="Enoyl-CoA_hydra_C"/>
</dbReference>
<dbReference type="CDD" id="cd06558">
    <property type="entry name" value="crotonase-like"/>
    <property type="match status" value="1"/>
</dbReference>
<dbReference type="InterPro" id="IPR051683">
    <property type="entry name" value="Enoyl-CoA_Hydratase/Isomerase"/>
</dbReference>
<accession>A0A178MSR1</accession>
<dbReference type="RefSeq" id="WP_068499558.1">
    <property type="nucleotide sequence ID" value="NZ_LWQU01000131.1"/>
</dbReference>
<dbReference type="Gene3D" id="1.10.12.10">
    <property type="entry name" value="Lyase 2-enoyl-coa Hydratase, Chain A, domain 2"/>
    <property type="match status" value="1"/>
</dbReference>
<dbReference type="PANTHER" id="PTHR42964">
    <property type="entry name" value="ENOYL-COA HYDRATASE"/>
    <property type="match status" value="1"/>
</dbReference>
<dbReference type="SUPFAM" id="SSF52096">
    <property type="entry name" value="ClpP/crotonase"/>
    <property type="match status" value="1"/>
</dbReference>
<proteinExistence type="inferred from homology"/>
<comment type="caution">
    <text evidence="2">The sequence shown here is derived from an EMBL/GenBank/DDBJ whole genome shotgun (WGS) entry which is preliminary data.</text>
</comment>
<evidence type="ECO:0000256" key="1">
    <source>
        <dbReference type="ARBA" id="ARBA00005254"/>
    </source>
</evidence>
<dbReference type="GO" id="GO:0003824">
    <property type="term" value="F:catalytic activity"/>
    <property type="evidence" value="ECO:0007669"/>
    <property type="project" value="UniProtKB-ARBA"/>
</dbReference>
<dbReference type="Gene3D" id="3.90.226.10">
    <property type="entry name" value="2-enoyl-CoA Hydratase, Chain A, domain 1"/>
    <property type="match status" value="1"/>
</dbReference>
<keyword evidence="3" id="KW-1185">Reference proteome</keyword>
<name>A0A178MSR1_9PROT</name>
<evidence type="ECO:0000313" key="2">
    <source>
        <dbReference type="EMBL" id="OAN51365.1"/>
    </source>
</evidence>
<dbReference type="AlphaFoldDB" id="A0A178MSR1"/>
<comment type="similarity">
    <text evidence="1">Belongs to the enoyl-CoA hydratase/isomerase family.</text>
</comment>
<sequence length="260" mass="27564">MENGLLVKVEGAVATLRLTRPQVHNALDDSLIANLTQAFQKLGVADSVRVIVLEAEGKSFCAGLDVSWVKRGADQSREDGQRDAMQLAVMVDAIDRCPKPVIALVQGAALGGGVGLVAAADIAVAAEEASFALTEVRLGLEATIIGPQVIAAMGGRASRRYWLTGERFDAREAFHTGLVHAVVGADKLAEARDRIVESCLKGAPAAIAGSKEAIRLLSEAETGPDLMRLIAHRFADCRQGDEAREGVASFLEKRKPSWSV</sequence>
<dbReference type="EMBL" id="LWQU01000131">
    <property type="protein sequence ID" value="OAN51365.1"/>
    <property type="molecule type" value="Genomic_DNA"/>
</dbReference>